<dbReference type="SUPFAM" id="SSF47473">
    <property type="entry name" value="EF-hand"/>
    <property type="match status" value="1"/>
</dbReference>
<dbReference type="PROSITE" id="PS00018">
    <property type="entry name" value="EF_HAND_1"/>
    <property type="match status" value="1"/>
</dbReference>
<evidence type="ECO:0000256" key="1">
    <source>
        <dbReference type="ARBA" id="ARBA00022837"/>
    </source>
</evidence>
<reference evidence="3 4" key="1">
    <citation type="submission" date="2014-03" db="EMBL/GenBank/DDBJ databases">
        <title>Draft genome of the hookworm Oesophagostomum dentatum.</title>
        <authorList>
            <person name="Mitreva M."/>
        </authorList>
    </citation>
    <scope>NUCLEOTIDE SEQUENCE [LARGE SCALE GENOMIC DNA]</scope>
    <source>
        <strain evidence="3 4">OD-Hann</strain>
    </source>
</reference>
<evidence type="ECO:0000313" key="3">
    <source>
        <dbReference type="EMBL" id="KHJ84984.1"/>
    </source>
</evidence>
<dbReference type="Proteomes" id="UP000053660">
    <property type="component" value="Unassembled WGS sequence"/>
</dbReference>
<dbReference type="InterPro" id="IPR002048">
    <property type="entry name" value="EF_hand_dom"/>
</dbReference>
<keyword evidence="4" id="KW-1185">Reference proteome</keyword>
<dbReference type="InterPro" id="IPR011992">
    <property type="entry name" value="EF-hand-dom_pair"/>
</dbReference>
<organism evidence="3 4">
    <name type="scientific">Oesophagostomum dentatum</name>
    <name type="common">Nodular worm</name>
    <dbReference type="NCBI Taxonomy" id="61180"/>
    <lineage>
        <taxon>Eukaryota</taxon>
        <taxon>Metazoa</taxon>
        <taxon>Ecdysozoa</taxon>
        <taxon>Nematoda</taxon>
        <taxon>Chromadorea</taxon>
        <taxon>Rhabditida</taxon>
        <taxon>Rhabditina</taxon>
        <taxon>Rhabditomorpha</taxon>
        <taxon>Strongyloidea</taxon>
        <taxon>Strongylidae</taxon>
        <taxon>Oesophagostomum</taxon>
    </lineage>
</organism>
<proteinExistence type="predicted"/>
<dbReference type="Gene3D" id="1.10.238.10">
    <property type="entry name" value="EF-hand"/>
    <property type="match status" value="1"/>
</dbReference>
<evidence type="ECO:0000259" key="2">
    <source>
        <dbReference type="PROSITE" id="PS50222"/>
    </source>
</evidence>
<dbReference type="PROSITE" id="PS50222">
    <property type="entry name" value="EF_HAND_2"/>
    <property type="match status" value="1"/>
</dbReference>
<keyword evidence="1" id="KW-0106">Calcium</keyword>
<sequence length="116" mass="13223">MSPDPKGRVDLAAFHEYVRSIFTLYGSREEVDATAALGLPSGSMSRRATVAECRPFNRNIKRFATERFRALDTNHDGFITVEDVEREFQNSRNFLLMSRRDMEEAAKKSEPSDSSE</sequence>
<gene>
    <name evidence="3" type="ORF">OESDEN_15296</name>
</gene>
<dbReference type="GO" id="GO:0005509">
    <property type="term" value="F:calcium ion binding"/>
    <property type="evidence" value="ECO:0007669"/>
    <property type="project" value="InterPro"/>
</dbReference>
<dbReference type="InterPro" id="IPR018247">
    <property type="entry name" value="EF_Hand_1_Ca_BS"/>
</dbReference>
<protein>
    <recommendedName>
        <fullName evidence="2">EF-hand domain-containing protein</fullName>
    </recommendedName>
</protein>
<dbReference type="OrthoDB" id="5815468at2759"/>
<accession>A0A0B1SJ89</accession>
<feature type="domain" description="EF-hand" evidence="2">
    <location>
        <begin position="59"/>
        <end position="94"/>
    </location>
</feature>
<dbReference type="EMBL" id="KN565866">
    <property type="protein sequence ID" value="KHJ84984.1"/>
    <property type="molecule type" value="Genomic_DNA"/>
</dbReference>
<name>A0A0B1SJ89_OESDE</name>
<evidence type="ECO:0000313" key="4">
    <source>
        <dbReference type="Proteomes" id="UP000053660"/>
    </source>
</evidence>
<dbReference type="AlphaFoldDB" id="A0A0B1SJ89"/>